<name>A0A7S3EE28_9RHOD</name>
<reference evidence="2" key="1">
    <citation type="submission" date="2021-01" db="EMBL/GenBank/DDBJ databases">
        <authorList>
            <person name="Corre E."/>
            <person name="Pelletier E."/>
            <person name="Niang G."/>
            <person name="Scheremetjew M."/>
            <person name="Finn R."/>
            <person name="Kale V."/>
            <person name="Holt S."/>
            <person name="Cochrane G."/>
            <person name="Meng A."/>
            <person name="Brown T."/>
            <person name="Cohen L."/>
        </authorList>
    </citation>
    <scope>NUCLEOTIDE SEQUENCE</scope>
    <source>
        <strain evidence="2">CCMP 769</strain>
    </source>
</reference>
<sequence length="132" mass="15096">MDNRRKKEKLLEVKKRLKKAPRKSRASKRSTQHSYPTTRNSIGIPRNNSCRMDRVPNAFRASEFGPYVHPSLTVCWSGVGYLFRSKPGQEEGWTQAKSGMRTRYCIMGKASLKVASFNILARLSGFRQDCPD</sequence>
<organism evidence="2">
    <name type="scientific">Rhodosorus marinus</name>
    <dbReference type="NCBI Taxonomy" id="101924"/>
    <lineage>
        <taxon>Eukaryota</taxon>
        <taxon>Rhodophyta</taxon>
        <taxon>Stylonematophyceae</taxon>
        <taxon>Stylonematales</taxon>
        <taxon>Stylonemataceae</taxon>
        <taxon>Rhodosorus</taxon>
    </lineage>
</organism>
<feature type="region of interest" description="Disordered" evidence="1">
    <location>
        <begin position="1"/>
        <end position="49"/>
    </location>
</feature>
<proteinExistence type="predicted"/>
<feature type="compositionally biased region" description="Polar residues" evidence="1">
    <location>
        <begin position="32"/>
        <end position="49"/>
    </location>
</feature>
<evidence type="ECO:0000256" key="1">
    <source>
        <dbReference type="SAM" id="MobiDB-lite"/>
    </source>
</evidence>
<feature type="compositionally biased region" description="Basic and acidic residues" evidence="1">
    <location>
        <begin position="1"/>
        <end position="14"/>
    </location>
</feature>
<evidence type="ECO:0000313" key="2">
    <source>
        <dbReference type="EMBL" id="CAE0048081.1"/>
    </source>
</evidence>
<dbReference type="AlphaFoldDB" id="A0A7S3EE28"/>
<gene>
    <name evidence="2" type="ORF">RMAR00112_LOCUS16070</name>
</gene>
<accession>A0A7S3EE28</accession>
<dbReference type="EMBL" id="HBHW01020764">
    <property type="protein sequence ID" value="CAE0048081.1"/>
    <property type="molecule type" value="Transcribed_RNA"/>
</dbReference>
<protein>
    <submittedName>
        <fullName evidence="2">Uncharacterized protein</fullName>
    </submittedName>
</protein>
<feature type="compositionally biased region" description="Basic residues" evidence="1">
    <location>
        <begin position="15"/>
        <end position="31"/>
    </location>
</feature>